<keyword evidence="1" id="KW-0697">Rotamase</keyword>
<evidence type="ECO:0000259" key="3">
    <source>
        <dbReference type="PROSITE" id="PS50198"/>
    </source>
</evidence>
<keyword evidence="2" id="KW-1133">Transmembrane helix</keyword>
<dbReference type="InterPro" id="IPR000297">
    <property type="entry name" value="PPIase_PpiC"/>
</dbReference>
<dbReference type="OrthoDB" id="14196at2"/>
<organism evidence="4 5">
    <name type="scientific">Desulfamplus magnetovallimortis</name>
    <dbReference type="NCBI Taxonomy" id="1246637"/>
    <lineage>
        <taxon>Bacteria</taxon>
        <taxon>Pseudomonadati</taxon>
        <taxon>Thermodesulfobacteriota</taxon>
        <taxon>Desulfobacteria</taxon>
        <taxon>Desulfobacterales</taxon>
        <taxon>Desulfobacteraceae</taxon>
        <taxon>Desulfamplus</taxon>
    </lineage>
</organism>
<dbReference type="GO" id="GO:0003755">
    <property type="term" value="F:peptidyl-prolyl cis-trans isomerase activity"/>
    <property type="evidence" value="ECO:0007669"/>
    <property type="project" value="UniProtKB-KW"/>
</dbReference>
<sequence length="274" mass="32170">MRYSKLHVLFFKILMIGILSFECFSLFCYAEESEKIFFSGDGFSVTQKDLDAENEMLSASFDTTKEEKLRVILMDRLFKLEYQSTSDDLLLDKKVQRMTEKYLALLYKKKLDSQIEISEDVLQSYYIANPELFTEPQKYRLQLLMVSNKVVCDKIFSDVTQNKRTFELAVEEESIDKETTPNKGELEWMAENKMPREFAANVENLLPGDVSQPFQYNGNWVLLKVLEMKPPEKKVYEDVKDSIRSTLTRKKMFAQVNSEFERLKAKYQVKDEGM</sequence>
<dbReference type="PROSITE" id="PS50198">
    <property type="entry name" value="PPIC_PPIASE_2"/>
    <property type="match status" value="1"/>
</dbReference>
<dbReference type="AlphaFoldDB" id="A0A1W1HBX5"/>
<name>A0A1W1HBX5_9BACT</name>
<keyword evidence="1" id="KW-0413">Isomerase</keyword>
<accession>A0A1W1HBX5</accession>
<dbReference type="PANTHER" id="PTHR47245">
    <property type="entry name" value="PEPTIDYLPROLYL ISOMERASE"/>
    <property type="match status" value="1"/>
</dbReference>
<dbReference type="SUPFAM" id="SSF54534">
    <property type="entry name" value="FKBP-like"/>
    <property type="match status" value="1"/>
</dbReference>
<dbReference type="InterPro" id="IPR046357">
    <property type="entry name" value="PPIase_dom_sf"/>
</dbReference>
<evidence type="ECO:0000256" key="1">
    <source>
        <dbReference type="PROSITE-ProRule" id="PRU00278"/>
    </source>
</evidence>
<dbReference type="Proteomes" id="UP000191931">
    <property type="component" value="Unassembled WGS sequence"/>
</dbReference>
<dbReference type="InterPro" id="IPR050245">
    <property type="entry name" value="PrsA_foldase"/>
</dbReference>
<evidence type="ECO:0000256" key="2">
    <source>
        <dbReference type="SAM" id="Phobius"/>
    </source>
</evidence>
<dbReference type="PANTHER" id="PTHR47245:SF2">
    <property type="entry name" value="PEPTIDYL-PROLYL CIS-TRANS ISOMERASE HP_0175-RELATED"/>
    <property type="match status" value="1"/>
</dbReference>
<keyword evidence="2" id="KW-0472">Membrane</keyword>
<proteinExistence type="predicted"/>
<feature type="transmembrane region" description="Helical" evidence="2">
    <location>
        <begin position="6"/>
        <end position="29"/>
    </location>
</feature>
<dbReference type="EMBL" id="FWEV01000117">
    <property type="protein sequence ID" value="SLM29980.1"/>
    <property type="molecule type" value="Genomic_DNA"/>
</dbReference>
<dbReference type="Pfam" id="PF13145">
    <property type="entry name" value="Rotamase_2"/>
    <property type="match status" value="1"/>
</dbReference>
<feature type="domain" description="PpiC" evidence="3">
    <location>
        <begin position="136"/>
        <end position="227"/>
    </location>
</feature>
<dbReference type="Gene3D" id="3.10.50.40">
    <property type="match status" value="1"/>
</dbReference>
<dbReference type="STRING" id="1246637.MTBBW1_2030070"/>
<keyword evidence="5" id="KW-1185">Reference proteome</keyword>
<evidence type="ECO:0000313" key="4">
    <source>
        <dbReference type="EMBL" id="SLM29980.1"/>
    </source>
</evidence>
<keyword evidence="2" id="KW-0812">Transmembrane</keyword>
<reference evidence="4 5" key="1">
    <citation type="submission" date="2017-03" db="EMBL/GenBank/DDBJ databases">
        <authorList>
            <person name="Afonso C.L."/>
            <person name="Miller P.J."/>
            <person name="Scott M.A."/>
            <person name="Spackman E."/>
            <person name="Goraichik I."/>
            <person name="Dimitrov K.M."/>
            <person name="Suarez D.L."/>
            <person name="Swayne D.E."/>
        </authorList>
    </citation>
    <scope>NUCLEOTIDE SEQUENCE [LARGE SCALE GENOMIC DNA]</scope>
    <source>
        <strain evidence="4">PRJEB14757</strain>
    </source>
</reference>
<gene>
    <name evidence="4" type="ORF">MTBBW1_2030070</name>
</gene>
<protein>
    <recommendedName>
        <fullName evidence="3">PpiC domain-containing protein</fullName>
    </recommendedName>
</protein>
<evidence type="ECO:0000313" key="5">
    <source>
        <dbReference type="Proteomes" id="UP000191931"/>
    </source>
</evidence>